<keyword evidence="1" id="KW-0812">Transmembrane</keyword>
<gene>
    <name evidence="2" type="ORF">K9W46_04835</name>
</gene>
<dbReference type="Proteomes" id="UP001200513">
    <property type="component" value="Chromosome"/>
</dbReference>
<dbReference type="EMBL" id="CP084167">
    <property type="protein sequence ID" value="UJG44506.1"/>
    <property type="molecule type" value="Genomic_DNA"/>
</dbReference>
<proteinExistence type="predicted"/>
<keyword evidence="1" id="KW-1133">Transmembrane helix</keyword>
<organism evidence="2">
    <name type="scientific">Candidatus Heimdallarchaeum endolithica</name>
    <dbReference type="NCBI Taxonomy" id="2876572"/>
    <lineage>
        <taxon>Archaea</taxon>
        <taxon>Promethearchaeati</taxon>
        <taxon>Candidatus Heimdallarchaeota</taxon>
        <taxon>Candidatus Heimdallarchaeia (ex Rinke et al. 2021) (nom. nud.)</taxon>
        <taxon>Candidatus Heimdallarchaeales</taxon>
        <taxon>Candidatus Heimdallarchaeaceae</taxon>
        <taxon>Candidatus Heimdallarchaeum</taxon>
    </lineage>
</organism>
<keyword evidence="1" id="KW-0472">Membrane</keyword>
<dbReference type="AlphaFoldDB" id="A0A9Y1BSL4"/>
<name>A0A9Y1BSL4_9ARCH</name>
<evidence type="ECO:0000313" key="2">
    <source>
        <dbReference type="EMBL" id="UJG44506.1"/>
    </source>
</evidence>
<evidence type="ECO:0000256" key="1">
    <source>
        <dbReference type="SAM" id="Phobius"/>
    </source>
</evidence>
<protein>
    <submittedName>
        <fullName evidence="2">Uncharacterized protein</fullName>
    </submittedName>
</protein>
<accession>A0A9Y1BSL4</accession>
<reference evidence="2" key="1">
    <citation type="journal article" date="2022" name="Nat. Microbiol.">
        <title>Unique mobile elements and scalable gene flow at the prokaryote-eukaryote boundary revealed by circularized Asgard archaea genomes.</title>
        <authorList>
            <person name="Wu F."/>
            <person name="Speth D.R."/>
            <person name="Philosof A."/>
            <person name="Cremiere A."/>
            <person name="Narayanan A."/>
            <person name="Barco R.A."/>
            <person name="Connon S.A."/>
            <person name="Amend J.P."/>
            <person name="Antoshechkin I.A."/>
            <person name="Orphan V.J."/>
        </authorList>
    </citation>
    <scope>NUCLEOTIDE SEQUENCE</scope>
    <source>
        <strain evidence="2">PR6</strain>
    </source>
</reference>
<feature type="transmembrane region" description="Helical" evidence="1">
    <location>
        <begin position="146"/>
        <end position="167"/>
    </location>
</feature>
<sequence length="174" mass="19685">MNKKIKILIIGWFIGLISVVPVLALERNLFNNTETMPQNSYYGLRLVVEKDNTYYLKVNSTQNIDLLILDEDNFLNYNSTFYSEPKTYTTEHLYTNTSQVELNITKTEDVIRYIVVENANLTLNGAISTGEIDVTISLSLILTSKVPGYTIAITLSGLILVSGLLTLRKRRKSI</sequence>